<keyword evidence="2" id="KW-1185">Reference proteome</keyword>
<evidence type="ECO:0000313" key="1">
    <source>
        <dbReference type="EMBL" id="SIS00069.1"/>
    </source>
</evidence>
<evidence type="ECO:0000313" key="2">
    <source>
        <dbReference type="Proteomes" id="UP000187495"/>
    </source>
</evidence>
<protein>
    <submittedName>
        <fullName evidence="1">Uncharacterized protein</fullName>
    </submittedName>
</protein>
<dbReference type="AlphaFoldDB" id="A0A1N7FI91"/>
<dbReference type="EMBL" id="FTNU01000013">
    <property type="protein sequence ID" value="SIS00069.1"/>
    <property type="molecule type" value="Genomic_DNA"/>
</dbReference>
<gene>
    <name evidence="1" type="ORF">SAMN02745664_11328</name>
</gene>
<proteinExistence type="predicted"/>
<sequence>MSMHLFTKQQETPISFNEISLIVEEQYNDF</sequence>
<organism evidence="1 2">
    <name type="scientific">Moraxella cuniculi DSM 21768</name>
    <dbReference type="NCBI Taxonomy" id="1122245"/>
    <lineage>
        <taxon>Bacteria</taxon>
        <taxon>Pseudomonadati</taxon>
        <taxon>Pseudomonadota</taxon>
        <taxon>Gammaproteobacteria</taxon>
        <taxon>Moraxellales</taxon>
        <taxon>Moraxellaceae</taxon>
        <taxon>Moraxella</taxon>
    </lineage>
</organism>
<dbReference type="Proteomes" id="UP000187495">
    <property type="component" value="Unassembled WGS sequence"/>
</dbReference>
<name>A0A1N7FI91_9GAMM</name>
<accession>A0A1N7FI91</accession>
<reference evidence="2" key="1">
    <citation type="submission" date="2017-01" db="EMBL/GenBank/DDBJ databases">
        <authorList>
            <person name="Varghese N."/>
            <person name="Submissions S."/>
        </authorList>
    </citation>
    <scope>NUCLEOTIDE SEQUENCE [LARGE SCALE GENOMIC DNA]</scope>
    <source>
        <strain evidence="2">DSM 21768</strain>
    </source>
</reference>